<reference evidence="2" key="1">
    <citation type="submission" date="2023-03" db="EMBL/GenBank/DDBJ databases">
        <title>Near-Complete genome sequence of Lipomyces tetrasporous NRRL Y-64009, an oleaginous yeast capable of growing on lignocellulosic hydrolysates.</title>
        <authorList>
            <consortium name="Lawrence Berkeley National Laboratory"/>
            <person name="Jagtap S.S."/>
            <person name="Liu J.-J."/>
            <person name="Walukiewicz H.E."/>
            <person name="Pangilinan J."/>
            <person name="Lipzen A."/>
            <person name="Ahrendt S."/>
            <person name="Koriabine M."/>
            <person name="Cobaugh K."/>
            <person name="Salamov A."/>
            <person name="Yoshinaga Y."/>
            <person name="Ng V."/>
            <person name="Daum C."/>
            <person name="Grigoriev I.V."/>
            <person name="Slininger P.J."/>
            <person name="Dien B.S."/>
            <person name="Jin Y.-S."/>
            <person name="Rao C.V."/>
        </authorList>
    </citation>
    <scope>NUCLEOTIDE SEQUENCE</scope>
    <source>
        <strain evidence="2">NRRL Y-64009</strain>
    </source>
</reference>
<keyword evidence="1" id="KW-0472">Membrane</keyword>
<organism evidence="2 3">
    <name type="scientific">Lipomyces tetrasporus</name>
    <dbReference type="NCBI Taxonomy" id="54092"/>
    <lineage>
        <taxon>Eukaryota</taxon>
        <taxon>Fungi</taxon>
        <taxon>Dikarya</taxon>
        <taxon>Ascomycota</taxon>
        <taxon>Saccharomycotina</taxon>
        <taxon>Lipomycetes</taxon>
        <taxon>Lipomycetales</taxon>
        <taxon>Lipomycetaceae</taxon>
        <taxon>Lipomyces</taxon>
    </lineage>
</organism>
<comment type="caution">
    <text evidence="2">The sequence shown here is derived from an EMBL/GenBank/DDBJ whole genome shotgun (WGS) entry which is preliminary data.</text>
</comment>
<evidence type="ECO:0000313" key="2">
    <source>
        <dbReference type="EMBL" id="KAJ8098405.1"/>
    </source>
</evidence>
<proteinExistence type="predicted"/>
<dbReference type="EMBL" id="JARPMG010000009">
    <property type="protein sequence ID" value="KAJ8098405.1"/>
    <property type="molecule type" value="Genomic_DNA"/>
</dbReference>
<evidence type="ECO:0000313" key="3">
    <source>
        <dbReference type="Proteomes" id="UP001217417"/>
    </source>
</evidence>
<keyword evidence="1" id="KW-0812">Transmembrane</keyword>
<dbReference type="GeneID" id="80879835"/>
<keyword evidence="1" id="KW-1133">Transmembrane helix</keyword>
<accession>A0AAD7QN40</accession>
<name>A0AAD7QN40_9ASCO</name>
<evidence type="ECO:0000256" key="1">
    <source>
        <dbReference type="SAM" id="Phobius"/>
    </source>
</evidence>
<protein>
    <submittedName>
        <fullName evidence="2">Uncharacterized protein</fullName>
    </submittedName>
</protein>
<sequence length="180" mass="20304">MNSLDGFGLAADIIGVLTFVVATVVAGAGFYALTVEADAEIDKFNRDLKLAETQLKPVFLWKTAIPEGMEDCRHSAEHNNTLQSTEESIRATVASLKEDFAGLGPKLLPGNWKHSRLERRIRWASKRQEVLGKFQHLSSQRLVMVALHVHLILWYCHDQRQEASRQTALLQTLVQRMRPS</sequence>
<gene>
    <name evidence="2" type="ORF">POJ06DRAFT_150904</name>
</gene>
<feature type="transmembrane region" description="Helical" evidence="1">
    <location>
        <begin position="6"/>
        <end position="33"/>
    </location>
</feature>
<keyword evidence="3" id="KW-1185">Reference proteome</keyword>
<dbReference type="Proteomes" id="UP001217417">
    <property type="component" value="Unassembled WGS sequence"/>
</dbReference>
<dbReference type="RefSeq" id="XP_056041855.1">
    <property type="nucleotide sequence ID" value="XM_056184669.1"/>
</dbReference>
<dbReference type="AlphaFoldDB" id="A0AAD7QN40"/>